<sequence length="51" mass="6132">MGEYRMVLLFWRICLHKGGSLQTNSFSWIFAQMMSIHICQKMVYLCPRMLM</sequence>
<dbReference type="AlphaFoldDB" id="A0A3P6CCS6"/>
<name>A0A3P6CCS6_BRAOL</name>
<reference evidence="1" key="1">
    <citation type="submission" date="2018-11" db="EMBL/GenBank/DDBJ databases">
        <authorList>
            <consortium name="Genoscope - CEA"/>
            <person name="William W."/>
        </authorList>
    </citation>
    <scope>NUCLEOTIDE SEQUENCE</scope>
</reference>
<protein>
    <submittedName>
        <fullName evidence="1">Uncharacterized protein</fullName>
    </submittedName>
</protein>
<accession>A0A3P6CCS6</accession>
<dbReference type="EMBL" id="LR031873">
    <property type="protein sequence ID" value="VDD07571.1"/>
    <property type="molecule type" value="Genomic_DNA"/>
</dbReference>
<organism evidence="1">
    <name type="scientific">Brassica oleracea</name>
    <name type="common">Wild cabbage</name>
    <dbReference type="NCBI Taxonomy" id="3712"/>
    <lineage>
        <taxon>Eukaryota</taxon>
        <taxon>Viridiplantae</taxon>
        <taxon>Streptophyta</taxon>
        <taxon>Embryophyta</taxon>
        <taxon>Tracheophyta</taxon>
        <taxon>Spermatophyta</taxon>
        <taxon>Magnoliopsida</taxon>
        <taxon>eudicotyledons</taxon>
        <taxon>Gunneridae</taxon>
        <taxon>Pentapetalae</taxon>
        <taxon>rosids</taxon>
        <taxon>malvids</taxon>
        <taxon>Brassicales</taxon>
        <taxon>Brassicaceae</taxon>
        <taxon>Brassiceae</taxon>
        <taxon>Brassica</taxon>
    </lineage>
</organism>
<gene>
    <name evidence="1" type="ORF">BOLC4T23576H</name>
</gene>
<evidence type="ECO:0000313" key="1">
    <source>
        <dbReference type="EMBL" id="VDD07571.1"/>
    </source>
</evidence>
<proteinExistence type="predicted"/>